<comment type="caution">
    <text evidence="2">The sequence shown here is derived from an EMBL/GenBank/DDBJ whole genome shotgun (WGS) entry which is preliminary data.</text>
</comment>
<sequence length="248" mass="29312">MRQDFKISYSRVNAYLFCPYKYKLIYLDDLHISINADITFGHIIHKTLEKFHVGKEQSYDMLFECYDDAWRNDGFIDPQQIFEYYECGRRMLANYYKSFNASDTEVLYVEKAFDANIGKYKFIGVIDRIDRYPDGRYEIVDYKTHTKIWEQERVDKDLQLTFYAYACKNVFGFDPDKISIYFLSENKKIYTKRSWNEISDAIDIAIETAENVTAENFDPDVSKCQTCGFKLKCKFSAYKKASAELCPA</sequence>
<accession>A0A1E5IJY3</accession>
<dbReference type="AlphaFoldDB" id="A0A1E5IJY3"/>
<dbReference type="Gene3D" id="3.90.320.10">
    <property type="match status" value="1"/>
</dbReference>
<reference evidence="2 3" key="1">
    <citation type="submission" date="2015-11" db="EMBL/GenBank/DDBJ databases">
        <title>Evidence for parallel genomic evolution in an endosymbiosis of termite gut flagellates.</title>
        <authorList>
            <person name="Zheng H."/>
        </authorList>
    </citation>
    <scope>NUCLEOTIDE SEQUENCE [LARGE SCALE GENOMIC DNA]</scope>
    <source>
        <strain evidence="2 3">CET450</strain>
    </source>
</reference>
<proteinExistence type="predicted"/>
<dbReference type="EMBL" id="LNVX01000291">
    <property type="protein sequence ID" value="OEG70816.1"/>
    <property type="molecule type" value="Genomic_DNA"/>
</dbReference>
<evidence type="ECO:0000313" key="2">
    <source>
        <dbReference type="EMBL" id="OEG70816.1"/>
    </source>
</evidence>
<dbReference type="InterPro" id="IPR038726">
    <property type="entry name" value="PDDEXK_AddAB-type"/>
</dbReference>
<gene>
    <name evidence="2" type="ORF">ATZ36_17775</name>
</gene>
<keyword evidence="3" id="KW-1185">Reference proteome</keyword>
<dbReference type="InterPro" id="IPR011335">
    <property type="entry name" value="Restrct_endonuc-II-like"/>
</dbReference>
<organism evidence="2 3">
    <name type="scientific">Endomicrobium trichonymphae</name>
    <dbReference type="NCBI Taxonomy" id="1408204"/>
    <lineage>
        <taxon>Bacteria</taxon>
        <taxon>Pseudomonadati</taxon>
        <taxon>Elusimicrobiota</taxon>
        <taxon>Endomicrobiia</taxon>
        <taxon>Endomicrobiales</taxon>
        <taxon>Endomicrobiaceae</taxon>
        <taxon>Candidatus Endomicrobiellum</taxon>
    </lineage>
</organism>
<dbReference type="Pfam" id="PF12705">
    <property type="entry name" value="PDDEXK_1"/>
    <property type="match status" value="1"/>
</dbReference>
<dbReference type="Proteomes" id="UP000095237">
    <property type="component" value="Unassembled WGS sequence"/>
</dbReference>
<dbReference type="SUPFAM" id="SSF52980">
    <property type="entry name" value="Restriction endonuclease-like"/>
    <property type="match status" value="1"/>
</dbReference>
<name>A0A1E5IJY3_ENDTX</name>
<protein>
    <recommendedName>
        <fullName evidence="1">PD-(D/E)XK endonuclease-like domain-containing protein</fullName>
    </recommendedName>
</protein>
<feature type="domain" description="PD-(D/E)XK endonuclease-like" evidence="1">
    <location>
        <begin position="7"/>
        <end position="233"/>
    </location>
</feature>
<evidence type="ECO:0000259" key="1">
    <source>
        <dbReference type="Pfam" id="PF12705"/>
    </source>
</evidence>
<dbReference type="InterPro" id="IPR011604">
    <property type="entry name" value="PDDEXK-like_dom_sf"/>
</dbReference>
<evidence type="ECO:0000313" key="3">
    <source>
        <dbReference type="Proteomes" id="UP000095237"/>
    </source>
</evidence>